<dbReference type="Proteomes" id="UP000490939">
    <property type="component" value="Unassembled WGS sequence"/>
</dbReference>
<feature type="region of interest" description="Disordered" evidence="1">
    <location>
        <begin position="238"/>
        <end position="269"/>
    </location>
</feature>
<feature type="compositionally biased region" description="Low complexity" evidence="1">
    <location>
        <begin position="287"/>
        <end position="314"/>
    </location>
</feature>
<evidence type="ECO:0000256" key="1">
    <source>
        <dbReference type="SAM" id="MobiDB-lite"/>
    </source>
</evidence>
<dbReference type="EMBL" id="WNWR01000539">
    <property type="protein sequence ID" value="KAE9975047.1"/>
    <property type="molecule type" value="Genomic_DNA"/>
</dbReference>
<comment type="caution">
    <text evidence="2">The sequence shown here is derived from an EMBL/GenBank/DDBJ whole genome shotgun (WGS) entry which is preliminary data.</text>
</comment>
<protein>
    <submittedName>
        <fullName evidence="2">Uncharacterized protein</fullName>
    </submittedName>
</protein>
<gene>
    <name evidence="2" type="ORF">EG327_008558</name>
</gene>
<organism evidence="2 3">
    <name type="scientific">Venturia inaequalis</name>
    <name type="common">Apple scab fungus</name>
    <dbReference type="NCBI Taxonomy" id="5025"/>
    <lineage>
        <taxon>Eukaryota</taxon>
        <taxon>Fungi</taxon>
        <taxon>Dikarya</taxon>
        <taxon>Ascomycota</taxon>
        <taxon>Pezizomycotina</taxon>
        <taxon>Dothideomycetes</taxon>
        <taxon>Pleosporomycetidae</taxon>
        <taxon>Venturiales</taxon>
        <taxon>Venturiaceae</taxon>
        <taxon>Venturia</taxon>
    </lineage>
</organism>
<accession>A0A8H3UQ65</accession>
<name>A0A8H3UQ65_VENIN</name>
<keyword evidence="3" id="KW-1185">Reference proteome</keyword>
<feature type="region of interest" description="Disordered" evidence="1">
    <location>
        <begin position="287"/>
        <end position="451"/>
    </location>
</feature>
<dbReference type="AlphaFoldDB" id="A0A8H3UQ65"/>
<sequence>MAADLAPASYSRWILESQTKSVGGSPSNPQSTEVFFDANENLRFQSSKMAGMSSTLREPFNEETFLEHAYQSSEEALSPILDGMELSDEEQEMEPVVAGDSLWDDVKCFDLDMAISICFIAAGQPKMVNLGHFHSSQKRSSRPDRISSLPPTVPARGRERVPSIRLRTRFSNTSLRHYTFSASPAEMSPGSSDLSSEKTSAASSEESLAELPRASHVGLRMDSLTDDAYVAEKRHGSIFSTGHPDLSSTWTPPLSENENESQEKESELAGETLITPSFLQADPFESKSISSKSISGKSTSSKSSHSRFRSISTKFSIFGLNKQDAKPDEPKKHTKKERRNSLFRPLTPQSTGRKSNEQESQDSSRPESPQSAALVASNKPSPRESTFSRKRMVARQADEREPAIVIPPCPSDYDEQDAPSPLLRSSTFNPHKRKGNDDLKRRTNMSSLVVN</sequence>
<proteinExistence type="predicted"/>
<evidence type="ECO:0000313" key="3">
    <source>
        <dbReference type="Proteomes" id="UP000490939"/>
    </source>
</evidence>
<feature type="compositionally biased region" description="Low complexity" evidence="1">
    <location>
        <begin position="191"/>
        <end position="214"/>
    </location>
</feature>
<feature type="compositionally biased region" description="Basic and acidic residues" evidence="1">
    <location>
        <begin position="354"/>
        <end position="365"/>
    </location>
</feature>
<feature type="region of interest" description="Disordered" evidence="1">
    <location>
        <begin position="181"/>
        <end position="214"/>
    </location>
</feature>
<reference evidence="2 3" key="1">
    <citation type="submission" date="2019-07" db="EMBL/GenBank/DDBJ databases">
        <title>Venturia inaequalis Genome Resource.</title>
        <authorList>
            <person name="Lichtner F.J."/>
        </authorList>
    </citation>
    <scope>NUCLEOTIDE SEQUENCE [LARGE SCALE GENOMIC DNA]</scope>
    <source>
        <strain evidence="2 3">DMI_063113</strain>
    </source>
</reference>
<feature type="region of interest" description="Disordered" evidence="1">
    <location>
        <begin position="133"/>
        <end position="166"/>
    </location>
</feature>
<evidence type="ECO:0000313" key="2">
    <source>
        <dbReference type="EMBL" id="KAE9975047.1"/>
    </source>
</evidence>